<dbReference type="EMBL" id="SOQZ01000001">
    <property type="protein sequence ID" value="TDY14325.1"/>
    <property type="molecule type" value="Genomic_DNA"/>
</dbReference>
<gene>
    <name evidence="3" type="ORF">A8975_0936</name>
</gene>
<dbReference type="Gene3D" id="2.60.40.3080">
    <property type="match status" value="1"/>
</dbReference>
<evidence type="ECO:0000259" key="2">
    <source>
        <dbReference type="Pfam" id="PF18962"/>
    </source>
</evidence>
<evidence type="ECO:0000313" key="4">
    <source>
        <dbReference type="Proteomes" id="UP000294930"/>
    </source>
</evidence>
<accession>A0ABY2GA16</accession>
<keyword evidence="4" id="KW-1185">Reference proteome</keyword>
<keyword evidence="1" id="KW-0732">Signal</keyword>
<sequence length="165" mass="18911">MSKQNWIITFFLLTFFSGFGQILKKETLASQGSSHFVYANNKSYFLQESIGQASVIRTFNTNNYSLRQGFLQPISATVISDHLDANLLGYFYPNPFEDRVYVRFDEPVYDVISVTMHDILGRLVYSKSFNPIQTLTINFGDLSSGGYLLHIQMRTEVLIAKLIRK</sequence>
<comment type="caution">
    <text evidence="3">The sequence shown here is derived from an EMBL/GenBank/DDBJ whole genome shotgun (WGS) entry which is preliminary data.</text>
</comment>
<proteinExistence type="predicted"/>
<protein>
    <submittedName>
        <fullName evidence="3">Secreted protein (Por secretion system target)</fullName>
    </submittedName>
</protein>
<evidence type="ECO:0000256" key="1">
    <source>
        <dbReference type="ARBA" id="ARBA00022729"/>
    </source>
</evidence>
<organism evidence="3 4">
    <name type="scientific">Meridianimaribacter flavus</name>
    <dbReference type="NCBI Taxonomy" id="571115"/>
    <lineage>
        <taxon>Bacteria</taxon>
        <taxon>Pseudomonadati</taxon>
        <taxon>Bacteroidota</taxon>
        <taxon>Flavobacteriia</taxon>
        <taxon>Flavobacteriales</taxon>
        <taxon>Flavobacteriaceae</taxon>
        <taxon>Meridianimaribacter</taxon>
    </lineage>
</organism>
<dbReference type="NCBIfam" id="TIGR04183">
    <property type="entry name" value="Por_Secre_tail"/>
    <property type="match status" value="1"/>
</dbReference>
<name>A0ABY2GA16_9FLAO</name>
<dbReference type="Pfam" id="PF18962">
    <property type="entry name" value="Por_Secre_tail"/>
    <property type="match status" value="1"/>
</dbReference>
<dbReference type="RefSeq" id="WP_131505728.1">
    <property type="nucleotide sequence ID" value="NZ_SOQZ01000001.1"/>
</dbReference>
<dbReference type="InterPro" id="IPR026444">
    <property type="entry name" value="Secre_tail"/>
</dbReference>
<dbReference type="Proteomes" id="UP000294930">
    <property type="component" value="Unassembled WGS sequence"/>
</dbReference>
<evidence type="ECO:0000313" key="3">
    <source>
        <dbReference type="EMBL" id="TDY14325.1"/>
    </source>
</evidence>
<reference evidence="3 4" key="1">
    <citation type="submission" date="2019-03" db="EMBL/GenBank/DDBJ databases">
        <title>Genomic Encyclopedia of Type Strains, Phase III (KMG-III): the genomes of soil and plant-associated and newly described type strains.</title>
        <authorList>
            <person name="Whitman W."/>
        </authorList>
    </citation>
    <scope>NUCLEOTIDE SEQUENCE [LARGE SCALE GENOMIC DNA]</scope>
    <source>
        <strain evidence="3 4">CGMCC 1.10957</strain>
    </source>
</reference>
<feature type="domain" description="Secretion system C-terminal sorting" evidence="2">
    <location>
        <begin position="92"/>
        <end position="163"/>
    </location>
</feature>